<protein>
    <submittedName>
        <fullName evidence="12">Acyl-CoA dehydrogenase</fullName>
    </submittedName>
</protein>
<dbReference type="AlphaFoldDB" id="A0A5C7FN00"/>
<dbReference type="FunFam" id="1.20.140.10:FF:000019">
    <property type="entry name" value="Acyl-CoA dehydrogenase"/>
    <property type="match status" value="1"/>
</dbReference>
<keyword evidence="13" id="KW-1185">Reference proteome</keyword>
<dbReference type="FunFam" id="1.10.540.10:FF:000001">
    <property type="entry name" value="Very long-chain-specific acyl-CoA dehydrogenase, mitochondrial"/>
    <property type="match status" value="1"/>
</dbReference>
<dbReference type="GO" id="GO:0003995">
    <property type="term" value="F:acyl-CoA dehydrogenase activity"/>
    <property type="evidence" value="ECO:0007669"/>
    <property type="project" value="InterPro"/>
</dbReference>
<evidence type="ECO:0000259" key="8">
    <source>
        <dbReference type="Pfam" id="PF00441"/>
    </source>
</evidence>
<dbReference type="Pfam" id="PF00441">
    <property type="entry name" value="Acyl-CoA_dh_1"/>
    <property type="match status" value="1"/>
</dbReference>
<dbReference type="PROSITE" id="PS00073">
    <property type="entry name" value="ACYL_COA_DH_2"/>
    <property type="match status" value="1"/>
</dbReference>
<evidence type="ECO:0000256" key="1">
    <source>
        <dbReference type="ARBA" id="ARBA00001974"/>
    </source>
</evidence>
<dbReference type="InterPro" id="IPR006089">
    <property type="entry name" value="Acyl-CoA_DH_CS"/>
</dbReference>
<dbReference type="Proteomes" id="UP000321907">
    <property type="component" value="Unassembled WGS sequence"/>
</dbReference>
<keyword evidence="5 7" id="KW-0560">Oxidoreductase</keyword>
<keyword evidence="3 7" id="KW-0285">Flavoprotein</keyword>
<name>A0A5C7FN00_9BACT</name>
<dbReference type="InterPro" id="IPR036250">
    <property type="entry name" value="AcylCo_DH-like_C"/>
</dbReference>
<dbReference type="InterPro" id="IPR046373">
    <property type="entry name" value="Acyl-CoA_Oxase/DH_mid-dom_sf"/>
</dbReference>
<dbReference type="EMBL" id="VOXD01000018">
    <property type="protein sequence ID" value="TXF88874.1"/>
    <property type="molecule type" value="Genomic_DNA"/>
</dbReference>
<reference evidence="12 13" key="1">
    <citation type="submission" date="2019-08" db="EMBL/GenBank/DDBJ databases">
        <title>Lewinella sp. strain SSH13 Genome sequencing and assembly.</title>
        <authorList>
            <person name="Kim I."/>
        </authorList>
    </citation>
    <scope>NUCLEOTIDE SEQUENCE [LARGE SCALE GENOMIC DNA]</scope>
    <source>
        <strain evidence="12 13">SSH13</strain>
    </source>
</reference>
<gene>
    <name evidence="12" type="ORF">FUA23_12475</name>
</gene>
<keyword evidence="4 7" id="KW-0274">FAD</keyword>
<evidence type="ECO:0000256" key="2">
    <source>
        <dbReference type="ARBA" id="ARBA00009347"/>
    </source>
</evidence>
<dbReference type="GO" id="GO:0050660">
    <property type="term" value="F:flavin adenine dinucleotide binding"/>
    <property type="evidence" value="ECO:0007669"/>
    <property type="project" value="InterPro"/>
</dbReference>
<dbReference type="InterPro" id="IPR013786">
    <property type="entry name" value="AcylCoA_DH/ox_N"/>
</dbReference>
<dbReference type="SUPFAM" id="SSF56645">
    <property type="entry name" value="Acyl-CoA dehydrogenase NM domain-like"/>
    <property type="match status" value="1"/>
</dbReference>
<dbReference type="InterPro" id="IPR009075">
    <property type="entry name" value="AcylCo_DH/oxidase_C"/>
</dbReference>
<accession>A0A5C7FN00</accession>
<evidence type="ECO:0000313" key="12">
    <source>
        <dbReference type="EMBL" id="TXF88874.1"/>
    </source>
</evidence>
<dbReference type="OrthoDB" id="9802867at2"/>
<sequence>MSTTAEQLKVLKGGEFLIADATPETTFTPEDFNEEQMMVKQMVDDFIQQEITPNLDNIEKQKDGIAPKLLEKMAELGLLGSHMPEQYGGLEMDTNTNTLICDVMGGSSGSFTVSFAAHTGIGMLPILYYGTEAQKEQWLPRLINGELKAAYCLTEPGSGSDATGAKTTAMRDGDEWVLNGQKMWISNAGFADVFIVFAQAEGDKFTGFIVPSNLPGITLGAEEDKLGIKGSSTRQVFFENCRIPADAFLGEIGKGHLIAFNVLNVGRFKLHALSIGGAKNSLSVGIRYANERIQFKQPIANFGAIKHKIGEAAIRIFTGESSLYRVSQLIQDANEGHKADGKTYAEAKRLSAEEYAIECALLKFIGSELLDYTVDEVLQIHGGMGYSEETLAPRMYRDARINRIYEGTNEINRLLSVSQLMRRAMKGSLDIVSPAWAVQKELATPADASIPEGTYGAEIKAVSDFKKAILMVVGAAAKGQMDGKLDLKESQEIVMNVSDMLADLLNAESTLLRLQKLHQTGKGTQPQEVLDAILQVYFHDANARIAKNALDAVSSFAEGDLLNTFVTGIRRFTQYPPRNVASLRRVVADHCIKANEYAL</sequence>
<dbReference type="FunFam" id="2.40.110.10:FF:000001">
    <property type="entry name" value="Acyl-CoA dehydrogenase, mitochondrial"/>
    <property type="match status" value="1"/>
</dbReference>
<evidence type="ECO:0000256" key="3">
    <source>
        <dbReference type="ARBA" id="ARBA00022630"/>
    </source>
</evidence>
<dbReference type="InterPro" id="IPR037069">
    <property type="entry name" value="AcylCoA_DH/ox_N_sf"/>
</dbReference>
<dbReference type="Gene3D" id="1.10.540.10">
    <property type="entry name" value="Acyl-CoA dehydrogenase/oxidase, N-terminal domain"/>
    <property type="match status" value="1"/>
</dbReference>
<evidence type="ECO:0000259" key="9">
    <source>
        <dbReference type="Pfam" id="PF02770"/>
    </source>
</evidence>
<dbReference type="RefSeq" id="WP_147931082.1">
    <property type="nucleotide sequence ID" value="NZ_VOXD01000018.1"/>
</dbReference>
<comment type="cofactor">
    <cofactor evidence="1 7">
        <name>FAD</name>
        <dbReference type="ChEBI" id="CHEBI:57692"/>
    </cofactor>
</comment>
<dbReference type="Pfam" id="PF02771">
    <property type="entry name" value="Acyl-CoA_dh_N"/>
    <property type="match status" value="1"/>
</dbReference>
<feature type="domain" description="Acyl-CoA oxidase/dehydrogenase middle" evidence="9">
    <location>
        <begin position="150"/>
        <end position="241"/>
    </location>
</feature>
<dbReference type="PROSITE" id="PS00072">
    <property type="entry name" value="ACYL_COA_DH_1"/>
    <property type="match status" value="1"/>
</dbReference>
<dbReference type="Pfam" id="PF02770">
    <property type="entry name" value="Acyl-CoA_dh_M"/>
    <property type="match status" value="1"/>
</dbReference>
<dbReference type="Pfam" id="PF21263">
    <property type="entry name" value="Acyl-CoA-dh_C"/>
    <property type="match status" value="1"/>
</dbReference>
<organism evidence="12 13">
    <name type="scientific">Neolewinella aurantiaca</name>
    <dbReference type="NCBI Taxonomy" id="2602767"/>
    <lineage>
        <taxon>Bacteria</taxon>
        <taxon>Pseudomonadati</taxon>
        <taxon>Bacteroidota</taxon>
        <taxon>Saprospiria</taxon>
        <taxon>Saprospirales</taxon>
        <taxon>Lewinellaceae</taxon>
        <taxon>Neolewinella</taxon>
    </lineage>
</organism>
<dbReference type="InterPro" id="IPR009100">
    <property type="entry name" value="AcylCoA_DH/oxidase_NM_dom_sf"/>
</dbReference>
<evidence type="ECO:0000256" key="4">
    <source>
        <dbReference type="ARBA" id="ARBA00022827"/>
    </source>
</evidence>
<feature type="domain" description="Acyl-CoA dehydrogenase-like C-terminal" evidence="11">
    <location>
        <begin position="465"/>
        <end position="571"/>
    </location>
</feature>
<dbReference type="InterPro" id="IPR006091">
    <property type="entry name" value="Acyl-CoA_Oxase/DH_mid-dom"/>
</dbReference>
<evidence type="ECO:0000256" key="5">
    <source>
        <dbReference type="ARBA" id="ARBA00023002"/>
    </source>
</evidence>
<evidence type="ECO:0000256" key="6">
    <source>
        <dbReference type="ARBA" id="ARBA00052546"/>
    </source>
</evidence>
<dbReference type="InterPro" id="IPR049426">
    <property type="entry name" value="Acyl-CoA-dh-like_C"/>
</dbReference>
<comment type="catalytic activity">
    <reaction evidence="6">
        <text>a 2,3-saturated acyl-CoA + A = a 2,3-dehydroacyl-CoA + AH2</text>
        <dbReference type="Rhea" id="RHEA:48608"/>
        <dbReference type="ChEBI" id="CHEBI:13193"/>
        <dbReference type="ChEBI" id="CHEBI:17499"/>
        <dbReference type="ChEBI" id="CHEBI:60015"/>
        <dbReference type="ChEBI" id="CHEBI:65111"/>
    </reaction>
</comment>
<comment type="caution">
    <text evidence="12">The sequence shown here is derived from an EMBL/GenBank/DDBJ whole genome shotgun (WGS) entry which is preliminary data.</text>
</comment>
<dbReference type="SUPFAM" id="SSF47203">
    <property type="entry name" value="Acyl-CoA dehydrogenase C-terminal domain-like"/>
    <property type="match status" value="1"/>
</dbReference>
<evidence type="ECO:0000256" key="7">
    <source>
        <dbReference type="RuleBase" id="RU362125"/>
    </source>
</evidence>
<feature type="domain" description="Acyl-CoA dehydrogenase/oxidase N-terminal" evidence="10">
    <location>
        <begin position="33"/>
        <end position="146"/>
    </location>
</feature>
<dbReference type="Gene3D" id="2.40.110.10">
    <property type="entry name" value="Butyryl-CoA Dehydrogenase, subunit A, domain 2"/>
    <property type="match status" value="1"/>
</dbReference>
<dbReference type="PANTHER" id="PTHR43884">
    <property type="entry name" value="ACYL-COA DEHYDROGENASE"/>
    <property type="match status" value="1"/>
</dbReference>
<proteinExistence type="inferred from homology"/>
<evidence type="ECO:0000259" key="10">
    <source>
        <dbReference type="Pfam" id="PF02771"/>
    </source>
</evidence>
<comment type="similarity">
    <text evidence="2 7">Belongs to the acyl-CoA dehydrogenase family.</text>
</comment>
<dbReference type="PANTHER" id="PTHR43884:SF12">
    <property type="entry name" value="ISOVALERYL-COA DEHYDROGENASE, MITOCHONDRIAL-RELATED"/>
    <property type="match status" value="1"/>
</dbReference>
<evidence type="ECO:0000313" key="13">
    <source>
        <dbReference type="Proteomes" id="UP000321907"/>
    </source>
</evidence>
<dbReference type="Gene3D" id="1.20.140.10">
    <property type="entry name" value="Butyryl-CoA Dehydrogenase, subunit A, domain 3"/>
    <property type="match status" value="2"/>
</dbReference>
<feature type="domain" description="Acyl-CoA dehydrogenase/oxidase C-terminal" evidence="8">
    <location>
        <begin position="253"/>
        <end position="416"/>
    </location>
</feature>
<evidence type="ECO:0000259" key="11">
    <source>
        <dbReference type="Pfam" id="PF21263"/>
    </source>
</evidence>